<reference evidence="8" key="1">
    <citation type="submission" date="2023-01" db="EMBL/GenBank/DDBJ databases">
        <title>The growth and conidiation of Purpureocillium lavendulum are regulated by nitrogen source and histone H3K14 acetylation.</title>
        <authorList>
            <person name="Tang P."/>
            <person name="Han J."/>
            <person name="Zhang C."/>
            <person name="Tang P."/>
            <person name="Qi F."/>
            <person name="Zhang K."/>
            <person name="Liang L."/>
        </authorList>
    </citation>
    <scope>NUCLEOTIDE SEQUENCE</scope>
    <source>
        <strain evidence="8">YMF1.00683</strain>
    </source>
</reference>
<feature type="transmembrane region" description="Helical" evidence="6">
    <location>
        <begin position="159"/>
        <end position="179"/>
    </location>
</feature>
<evidence type="ECO:0000313" key="9">
    <source>
        <dbReference type="Proteomes" id="UP001163105"/>
    </source>
</evidence>
<comment type="similarity">
    <text evidence="2">Belongs to the amino acid/polyamine transporter 2 family.</text>
</comment>
<evidence type="ECO:0000256" key="6">
    <source>
        <dbReference type="SAM" id="Phobius"/>
    </source>
</evidence>
<comment type="subcellular location">
    <subcellularLocation>
        <location evidence="1">Membrane</location>
        <topology evidence="1">Multi-pass membrane protein</topology>
    </subcellularLocation>
</comment>
<dbReference type="Proteomes" id="UP001163105">
    <property type="component" value="Unassembled WGS sequence"/>
</dbReference>
<organism evidence="8 9">
    <name type="scientific">Purpureocillium lavendulum</name>
    <dbReference type="NCBI Taxonomy" id="1247861"/>
    <lineage>
        <taxon>Eukaryota</taxon>
        <taxon>Fungi</taxon>
        <taxon>Dikarya</taxon>
        <taxon>Ascomycota</taxon>
        <taxon>Pezizomycotina</taxon>
        <taxon>Sordariomycetes</taxon>
        <taxon>Hypocreomycetidae</taxon>
        <taxon>Hypocreales</taxon>
        <taxon>Ophiocordycipitaceae</taxon>
        <taxon>Purpureocillium</taxon>
    </lineage>
</organism>
<dbReference type="Gene3D" id="1.20.1740.10">
    <property type="entry name" value="Amino acid/polyamine transporter I"/>
    <property type="match status" value="1"/>
</dbReference>
<evidence type="ECO:0000256" key="5">
    <source>
        <dbReference type="ARBA" id="ARBA00023136"/>
    </source>
</evidence>
<dbReference type="GO" id="GO:0015179">
    <property type="term" value="F:L-amino acid transmembrane transporter activity"/>
    <property type="evidence" value="ECO:0007669"/>
    <property type="project" value="TreeGrafter"/>
</dbReference>
<keyword evidence="3 6" id="KW-0812">Transmembrane</keyword>
<feature type="transmembrane region" description="Helical" evidence="6">
    <location>
        <begin position="279"/>
        <end position="297"/>
    </location>
</feature>
<comment type="caution">
    <text evidence="8">The sequence shown here is derived from an EMBL/GenBank/DDBJ whole genome shotgun (WGS) entry which is preliminary data.</text>
</comment>
<feature type="transmembrane region" description="Helical" evidence="6">
    <location>
        <begin position="191"/>
        <end position="212"/>
    </location>
</feature>
<keyword evidence="4 6" id="KW-1133">Transmembrane helix</keyword>
<name>A0AB34FGR0_9HYPO</name>
<dbReference type="Pfam" id="PF01490">
    <property type="entry name" value="Aa_trans"/>
    <property type="match status" value="1"/>
</dbReference>
<evidence type="ECO:0000259" key="7">
    <source>
        <dbReference type="Pfam" id="PF01490"/>
    </source>
</evidence>
<feature type="domain" description="Amino acid transporter transmembrane" evidence="7">
    <location>
        <begin position="82"/>
        <end position="488"/>
    </location>
</feature>
<keyword evidence="9" id="KW-1185">Reference proteome</keyword>
<evidence type="ECO:0000313" key="8">
    <source>
        <dbReference type="EMBL" id="KAJ6437702.1"/>
    </source>
</evidence>
<evidence type="ECO:0000256" key="3">
    <source>
        <dbReference type="ARBA" id="ARBA00022692"/>
    </source>
</evidence>
<dbReference type="GO" id="GO:0016020">
    <property type="term" value="C:membrane"/>
    <property type="evidence" value="ECO:0007669"/>
    <property type="project" value="UniProtKB-SubCell"/>
</dbReference>
<feature type="transmembrane region" description="Helical" evidence="6">
    <location>
        <begin position="318"/>
        <end position="340"/>
    </location>
</feature>
<dbReference type="AlphaFoldDB" id="A0AB34FGR0"/>
<evidence type="ECO:0000256" key="1">
    <source>
        <dbReference type="ARBA" id="ARBA00004141"/>
    </source>
</evidence>
<protein>
    <submittedName>
        <fullName evidence="8">N amino acid transport system protein</fullName>
    </submittedName>
</protein>
<dbReference type="PANTHER" id="PTHR22950:SF20">
    <property type="entry name" value="AMINO ACID TRANSPORTER (EUROFUNG)"/>
    <property type="match status" value="1"/>
</dbReference>
<feature type="transmembrane region" description="Helical" evidence="6">
    <location>
        <begin position="474"/>
        <end position="499"/>
    </location>
</feature>
<feature type="transmembrane region" description="Helical" evidence="6">
    <location>
        <begin position="401"/>
        <end position="425"/>
    </location>
</feature>
<feature type="transmembrane region" description="Helical" evidence="6">
    <location>
        <begin position="88"/>
        <end position="110"/>
    </location>
</feature>
<accession>A0AB34FGR0</accession>
<dbReference type="PANTHER" id="PTHR22950">
    <property type="entry name" value="AMINO ACID TRANSPORTER"/>
    <property type="match status" value="1"/>
</dbReference>
<proteinExistence type="inferred from homology"/>
<sequence length="522" mass="56769">MKYDFELRRSPVSAVKSGQAEAVVACTAKSRWASAFGGPDVDIGPRVGPGFDGTEADGNAAVTERLQADEVCAADGIRYRSCSWPKTAALLFAEYIGLAIMCFPAAYAQLGWVGGLVSTLFVAASYQYTSLIIWEFCLRHPEVRDICDIGRLVFGNTDWAYWVTAIMFVGNNSGLHVVVGGEYLNTVLAHWSAPVCKTVLFCLITAILCWVTSLPRTFSMLSHLATLSALFTFVSVSLAAAFIATQEHPANYVPATDGDIVDGSLPVGEPVFSAWPAPGYSFVSIMVAFLNICYTFIGQITVPSFVAEMKDPRDFPKALWLCTSAELVVFCTIGTVIYKYTGMQYVTSPAFGGLEHVSKVLSFSFMVPTTVILGAMYASITARFVFFRVFEDTVHLRRHTVVGWSAWSGILLVTWTAGFLVSQIIPFFSSLLALVAAIFNAFFGFIYWGAAWLRMRGADHRAGRRVRSKEWDRVLVAVNVSMIVVGVGVFLGAGTVASINHILHQFAVGNVKGVFTCSSNAV</sequence>
<dbReference type="EMBL" id="JAQHRD010000010">
    <property type="protein sequence ID" value="KAJ6437702.1"/>
    <property type="molecule type" value="Genomic_DNA"/>
</dbReference>
<gene>
    <name evidence="8" type="ORF">O9K51_09530</name>
</gene>
<feature type="transmembrane region" description="Helical" evidence="6">
    <location>
        <begin position="360"/>
        <end position="380"/>
    </location>
</feature>
<feature type="transmembrane region" description="Helical" evidence="6">
    <location>
        <begin position="116"/>
        <end position="138"/>
    </location>
</feature>
<feature type="transmembrane region" description="Helical" evidence="6">
    <location>
        <begin position="431"/>
        <end position="453"/>
    </location>
</feature>
<dbReference type="InterPro" id="IPR013057">
    <property type="entry name" value="AA_transpt_TM"/>
</dbReference>
<keyword evidence="5 6" id="KW-0472">Membrane</keyword>
<evidence type="ECO:0000256" key="4">
    <source>
        <dbReference type="ARBA" id="ARBA00022989"/>
    </source>
</evidence>
<evidence type="ECO:0000256" key="2">
    <source>
        <dbReference type="ARBA" id="ARBA00008066"/>
    </source>
</evidence>
<feature type="transmembrane region" description="Helical" evidence="6">
    <location>
        <begin position="224"/>
        <end position="244"/>
    </location>
</feature>